<dbReference type="EMBL" id="ADBJ01000031">
    <property type="protein sequence ID" value="EFA79778.1"/>
    <property type="molecule type" value="Genomic_DNA"/>
</dbReference>
<name>D3BF64_HETP5</name>
<dbReference type="RefSeq" id="XP_020431899.1">
    <property type="nucleotide sequence ID" value="XM_020577451.1"/>
</dbReference>
<evidence type="ECO:0000313" key="2">
    <source>
        <dbReference type="Proteomes" id="UP000001396"/>
    </source>
</evidence>
<dbReference type="OMA" id="NESEMLM"/>
<protein>
    <submittedName>
        <fullName evidence="1">Uncharacterized protein</fullName>
    </submittedName>
</protein>
<dbReference type="AlphaFoldDB" id="D3BF64"/>
<gene>
    <name evidence="1" type="ORF">PPL_06597</name>
</gene>
<dbReference type="GeneID" id="31362079"/>
<dbReference type="Proteomes" id="UP000001396">
    <property type="component" value="Unassembled WGS sequence"/>
</dbReference>
<accession>D3BF64</accession>
<comment type="caution">
    <text evidence="1">The sequence shown here is derived from an EMBL/GenBank/DDBJ whole genome shotgun (WGS) entry which is preliminary data.</text>
</comment>
<reference evidence="1 2" key="1">
    <citation type="journal article" date="2011" name="Genome Res.">
        <title>Phylogeny-wide analysis of social amoeba genomes highlights ancient origins for complex intercellular communication.</title>
        <authorList>
            <person name="Heidel A.J."/>
            <person name="Lawal H.M."/>
            <person name="Felder M."/>
            <person name="Schilde C."/>
            <person name="Helps N.R."/>
            <person name="Tunggal B."/>
            <person name="Rivero F."/>
            <person name="John U."/>
            <person name="Schleicher M."/>
            <person name="Eichinger L."/>
            <person name="Platzer M."/>
            <person name="Noegel A.A."/>
            <person name="Schaap P."/>
            <person name="Gloeckner G."/>
        </authorList>
    </citation>
    <scope>NUCLEOTIDE SEQUENCE [LARGE SCALE GENOMIC DNA]</scope>
    <source>
        <strain evidence="2">ATCC 26659 / Pp 5 / PN500</strain>
    </source>
</reference>
<dbReference type="InParanoid" id="D3BF64"/>
<sequence length="490" mass="57211">MSYRYILESNIINDHLRKFYFKNSNTINKKLDQIFISQKSSRPTCININISNNGCKLKSSCSTTTTSLIAFNNYQKNSTSFNNRFNSFSSINHNSISLDINELKRSIEYINNGGQIHNSNSITSEIQIDSNKLNEIHSTILSLDHNNNQQQFTNELHYYIAKFLMTWNLPRFYNDRMPNNDRLNNPNESEMLMAMNWLDVNVKDNDQLNEKFINTRLSLAMEYPRIVERVRQLVLDTVDRVETNRLDPDSSFFRLILSFQACPYLCLWQEMRTLGDMIVNNYASAMAMMHQEAQQDNTKLDYHCIYLMLDSSLSYLETSKQQQQQQPALSSHDDDYWTRHNYAIKQFVYTKSKMECRNLPAEIEELAIAKFAKDNENAPPNRIAVPEESEMSVLANTMRWSLKFEDLPTMLYTGIIDHQNGTVNLFGYLLYKANESTELELSSEFAGRIAFEQNHIVLNGQLVRTVRNTESPNQTYIYTMDTKLIFIKEF</sequence>
<proteinExistence type="predicted"/>
<organism evidence="1 2">
    <name type="scientific">Heterostelium pallidum (strain ATCC 26659 / Pp 5 / PN500)</name>
    <name type="common">Cellular slime mold</name>
    <name type="synonym">Polysphondylium pallidum</name>
    <dbReference type="NCBI Taxonomy" id="670386"/>
    <lineage>
        <taxon>Eukaryota</taxon>
        <taxon>Amoebozoa</taxon>
        <taxon>Evosea</taxon>
        <taxon>Eumycetozoa</taxon>
        <taxon>Dictyostelia</taxon>
        <taxon>Acytosteliales</taxon>
        <taxon>Acytosteliaceae</taxon>
        <taxon>Heterostelium</taxon>
    </lineage>
</organism>
<keyword evidence="2" id="KW-1185">Reference proteome</keyword>
<evidence type="ECO:0000313" key="1">
    <source>
        <dbReference type="EMBL" id="EFA79778.1"/>
    </source>
</evidence>